<dbReference type="NCBIfam" id="TIGR02226">
    <property type="entry name" value="two_anch"/>
    <property type="match status" value="1"/>
</dbReference>
<keyword evidence="1" id="KW-1003">Cell membrane</keyword>
<dbReference type="AlphaFoldDB" id="A0A381QIC0"/>
<feature type="domain" description="VWFA" evidence="6">
    <location>
        <begin position="79"/>
        <end position="274"/>
    </location>
</feature>
<keyword evidence="2 5" id="KW-0812">Transmembrane</keyword>
<evidence type="ECO:0000256" key="4">
    <source>
        <dbReference type="ARBA" id="ARBA00023136"/>
    </source>
</evidence>
<dbReference type="PROSITE" id="PS50234">
    <property type="entry name" value="VWFA"/>
    <property type="match status" value="1"/>
</dbReference>
<dbReference type="PANTHER" id="PTHR22550">
    <property type="entry name" value="SPORE GERMINATION PROTEIN"/>
    <property type="match status" value="1"/>
</dbReference>
<accession>A0A381QIC0</accession>
<dbReference type="InterPro" id="IPR036465">
    <property type="entry name" value="vWFA_dom_sf"/>
</dbReference>
<evidence type="ECO:0000256" key="5">
    <source>
        <dbReference type="SAM" id="Phobius"/>
    </source>
</evidence>
<dbReference type="InterPro" id="IPR050768">
    <property type="entry name" value="UPF0353/GerABKA_families"/>
</dbReference>
<protein>
    <recommendedName>
        <fullName evidence="6">VWFA domain-containing protein</fullName>
    </recommendedName>
</protein>
<feature type="transmembrane region" description="Helical" evidence="5">
    <location>
        <begin position="294"/>
        <end position="311"/>
    </location>
</feature>
<dbReference type="Pfam" id="PF00092">
    <property type="entry name" value="VWA"/>
    <property type="match status" value="1"/>
</dbReference>
<evidence type="ECO:0000313" key="7">
    <source>
        <dbReference type="EMBL" id="SUZ78698.1"/>
    </source>
</evidence>
<dbReference type="InterPro" id="IPR024163">
    <property type="entry name" value="Aerotolerance_reg_N"/>
</dbReference>
<gene>
    <name evidence="7" type="ORF">METZ01_LOCUS31552</name>
</gene>
<feature type="transmembrane region" description="Helical" evidence="5">
    <location>
        <begin position="44"/>
        <end position="61"/>
    </location>
</feature>
<name>A0A381QIC0_9ZZZZ</name>
<evidence type="ECO:0000256" key="2">
    <source>
        <dbReference type="ARBA" id="ARBA00022692"/>
    </source>
</evidence>
<dbReference type="InterPro" id="IPR011933">
    <property type="entry name" value="Double_TM_dom"/>
</dbReference>
<evidence type="ECO:0000259" key="6">
    <source>
        <dbReference type="PROSITE" id="PS50234"/>
    </source>
</evidence>
<keyword evidence="4 5" id="KW-0472">Membrane</keyword>
<keyword evidence="3 5" id="KW-1133">Transmembrane helix</keyword>
<dbReference type="Gene3D" id="3.40.50.410">
    <property type="entry name" value="von Willebrand factor, type A domain"/>
    <property type="match status" value="1"/>
</dbReference>
<dbReference type="EMBL" id="UINC01001363">
    <property type="protein sequence ID" value="SUZ78698.1"/>
    <property type="molecule type" value="Genomic_DNA"/>
</dbReference>
<evidence type="ECO:0000256" key="1">
    <source>
        <dbReference type="ARBA" id="ARBA00022475"/>
    </source>
</evidence>
<reference evidence="7" key="1">
    <citation type="submission" date="2018-05" db="EMBL/GenBank/DDBJ databases">
        <authorList>
            <person name="Lanie J.A."/>
            <person name="Ng W.-L."/>
            <person name="Kazmierczak K.M."/>
            <person name="Andrzejewski T.M."/>
            <person name="Davidsen T.M."/>
            <person name="Wayne K.J."/>
            <person name="Tettelin H."/>
            <person name="Glass J.I."/>
            <person name="Rusch D."/>
            <person name="Podicherti R."/>
            <person name="Tsui H.-C.T."/>
            <person name="Winkler M.E."/>
        </authorList>
    </citation>
    <scope>NUCLEOTIDE SEQUENCE</scope>
</reference>
<evidence type="ECO:0000256" key="3">
    <source>
        <dbReference type="ARBA" id="ARBA00022989"/>
    </source>
</evidence>
<organism evidence="7">
    <name type="scientific">marine metagenome</name>
    <dbReference type="NCBI Taxonomy" id="408172"/>
    <lineage>
        <taxon>unclassified sequences</taxon>
        <taxon>metagenomes</taxon>
        <taxon>ecological metagenomes</taxon>
    </lineage>
</organism>
<dbReference type="InterPro" id="IPR002035">
    <property type="entry name" value="VWF_A"/>
</dbReference>
<dbReference type="Pfam" id="PF07584">
    <property type="entry name" value="BatA"/>
    <property type="match status" value="1"/>
</dbReference>
<dbReference type="SMART" id="SM00327">
    <property type="entry name" value="VWA"/>
    <property type="match status" value="1"/>
</dbReference>
<proteinExistence type="predicted"/>
<dbReference type="PANTHER" id="PTHR22550:SF5">
    <property type="entry name" value="LEUCINE ZIPPER PROTEIN 4"/>
    <property type="match status" value="1"/>
</dbReference>
<sequence>MLILVPIIVYYLVIISKQLQATLKFPSTDVLKQNRTNFTKIRPIIYVFRLLAIILIIISLARPQTKETSTRIKTTRGIDIVMVIDISSSMLAKDLKPNRLSALKNVAANFVDNRPNDRIGLVVYAAESYTKTPVTSDKNIIKQVLSEINYDPILEDGTAIGMGLSTAVNRLKGSVAKSKVIILLTDGVNNSGFIDPRIAAELAAEYEIKTYTIGIGSNGRALAPVSVLPNGNFQFSLTNVEIDEDLLKNISERTSGKYFRATDNLELANIYEEINKLEKTEINETVYTNYNEKYRLYSIIALIFLSIEFISRKTIYKSFI</sequence>
<dbReference type="SUPFAM" id="SSF53300">
    <property type="entry name" value="vWA-like"/>
    <property type="match status" value="1"/>
</dbReference>